<organism evidence="2">
    <name type="scientific">Candidatus Kentrum sp. LPFa</name>
    <dbReference type="NCBI Taxonomy" id="2126335"/>
    <lineage>
        <taxon>Bacteria</taxon>
        <taxon>Pseudomonadati</taxon>
        <taxon>Pseudomonadota</taxon>
        <taxon>Gammaproteobacteria</taxon>
        <taxon>Candidatus Kentrum</taxon>
    </lineage>
</organism>
<name>A0A450X2J4_9GAMM</name>
<reference evidence="2" key="1">
    <citation type="submission" date="2019-02" db="EMBL/GenBank/DDBJ databases">
        <authorList>
            <person name="Gruber-Vodicka R. H."/>
            <person name="Seah K. B. B."/>
        </authorList>
    </citation>
    <scope>NUCLEOTIDE SEQUENCE</scope>
    <source>
        <strain evidence="2">BECK_S313</strain>
    </source>
</reference>
<feature type="transmembrane region" description="Helical" evidence="1">
    <location>
        <begin position="35"/>
        <end position="54"/>
    </location>
</feature>
<dbReference type="AlphaFoldDB" id="A0A450X2J4"/>
<keyword evidence="1" id="KW-0472">Membrane</keyword>
<protein>
    <submittedName>
        <fullName evidence="2">Uncharacterized protein</fullName>
    </submittedName>
</protein>
<accession>A0A450X2J4</accession>
<proteinExistence type="predicted"/>
<gene>
    <name evidence="2" type="ORF">BECKLPF1236B_GA0070989_13621</name>
</gene>
<keyword evidence="1" id="KW-1133">Transmembrane helix</keyword>
<evidence type="ECO:0000313" key="2">
    <source>
        <dbReference type="EMBL" id="VFK23505.1"/>
    </source>
</evidence>
<sequence length="74" mass="8441">MMISCHEAGCQSVWTGVLMSGSLADLYLKNQTNEVFWLVVGIIVIILFACFVLMSKIEIHLYFFSFGFWEIIEG</sequence>
<dbReference type="EMBL" id="CAADFK010000362">
    <property type="protein sequence ID" value="VFK23505.1"/>
    <property type="molecule type" value="Genomic_DNA"/>
</dbReference>
<keyword evidence="1" id="KW-0812">Transmembrane</keyword>
<evidence type="ECO:0000256" key="1">
    <source>
        <dbReference type="SAM" id="Phobius"/>
    </source>
</evidence>